<dbReference type="PRINTS" id="PR00741">
    <property type="entry name" value="GLHYDRLASE29"/>
</dbReference>
<dbReference type="SMART" id="SM00812">
    <property type="entry name" value="Alpha_L_fucos"/>
    <property type="match status" value="1"/>
</dbReference>
<dbReference type="SUPFAM" id="SSF51445">
    <property type="entry name" value="(Trans)glycosidases"/>
    <property type="match status" value="1"/>
</dbReference>
<keyword evidence="5" id="KW-0378">Hydrolase</keyword>
<sequence length="535" mass="59562">MTLSNSVVAQAQVDGNDPERLEWLRDLGFGLFIHWSVDTQLGMDISHSLVGASDDYVQRYFDVLPGRFAPRRFDPTEWAELARTAGIRYVVFTSKHHNGFCMFHTATTEYQVANTPFERNITREMLDAFRDHGIAPGLYFSPDDFHWLWENKIPIQRNTPEVAPANNPGLMELAKAQVTELLTDHGQVDMIFFDGPPEGLREHAWEVSPGVLVTRGAIPTPEQYVPGLPYEGAWESNLTMGTQWTYKPTNESYKSGRQIIETLIETRAKGGNLLLNIGPRHDGAIPIEQEQLLQEIGLWMFVNSESIYDSRPWVITNEGPLWFTRNKDSGDLYVHVTGADRWRWGTRRDFVLASVRATEETKITVLGQNGAVMEYRPGADPRPSFEQRDDGLHLSAMNTHRLYNDKAWPNPVVIKLTHVEPALVPPRIETVDAAWVAADGEVEVGVAATELGSVEGLRIGVEYQDITGLDTLERPDDWDQVGPVPAGEPGARAGVRLPAAAGHTYAVRAVADAGLLTLRGGEIKVTAERPVDNPG</sequence>
<comment type="caution">
    <text evidence="8">The sequence shown here is derived from an EMBL/GenBank/DDBJ whole genome shotgun (WGS) entry which is preliminary data.</text>
</comment>
<evidence type="ECO:0000256" key="5">
    <source>
        <dbReference type="ARBA" id="ARBA00022801"/>
    </source>
</evidence>
<protein>
    <recommendedName>
        <fullName evidence="3">alpha-L-fucosidase</fullName>
        <ecNumber evidence="3">3.2.1.51</ecNumber>
    </recommendedName>
</protein>
<evidence type="ECO:0000256" key="4">
    <source>
        <dbReference type="ARBA" id="ARBA00022729"/>
    </source>
</evidence>
<dbReference type="InterPro" id="IPR016286">
    <property type="entry name" value="FUC_metazoa-typ"/>
</dbReference>
<dbReference type="PANTHER" id="PTHR10030:SF37">
    <property type="entry name" value="ALPHA-L-FUCOSIDASE-RELATED"/>
    <property type="match status" value="1"/>
</dbReference>
<evidence type="ECO:0000313" key="9">
    <source>
        <dbReference type="Proteomes" id="UP000613840"/>
    </source>
</evidence>
<evidence type="ECO:0000256" key="6">
    <source>
        <dbReference type="ARBA" id="ARBA00023295"/>
    </source>
</evidence>
<dbReference type="InterPro" id="IPR017853">
    <property type="entry name" value="GH"/>
</dbReference>
<evidence type="ECO:0000256" key="1">
    <source>
        <dbReference type="ARBA" id="ARBA00004071"/>
    </source>
</evidence>
<dbReference type="Gene3D" id="3.20.20.80">
    <property type="entry name" value="Glycosidases"/>
    <property type="match status" value="1"/>
</dbReference>
<dbReference type="InterPro" id="IPR000933">
    <property type="entry name" value="Glyco_hydro_29"/>
</dbReference>
<organism evidence="8 9">
    <name type="scientific">Microlunatus endophyticus</name>
    <dbReference type="NCBI Taxonomy" id="1716077"/>
    <lineage>
        <taxon>Bacteria</taxon>
        <taxon>Bacillati</taxon>
        <taxon>Actinomycetota</taxon>
        <taxon>Actinomycetes</taxon>
        <taxon>Propionibacteriales</taxon>
        <taxon>Propionibacteriaceae</taxon>
        <taxon>Microlunatus</taxon>
    </lineage>
</organism>
<evidence type="ECO:0000256" key="3">
    <source>
        <dbReference type="ARBA" id="ARBA00012662"/>
    </source>
</evidence>
<reference evidence="8" key="2">
    <citation type="submission" date="2020-09" db="EMBL/GenBank/DDBJ databases">
        <authorList>
            <person name="Sun Q."/>
            <person name="Zhou Y."/>
        </authorList>
    </citation>
    <scope>NUCLEOTIDE SEQUENCE</scope>
    <source>
        <strain evidence="8">CGMCC 4.7306</strain>
    </source>
</reference>
<dbReference type="Pfam" id="PF01120">
    <property type="entry name" value="Alpha_L_fucos"/>
    <property type="match status" value="1"/>
</dbReference>
<dbReference type="GO" id="GO:0005764">
    <property type="term" value="C:lysosome"/>
    <property type="evidence" value="ECO:0007669"/>
    <property type="project" value="TreeGrafter"/>
</dbReference>
<keyword evidence="4" id="KW-0732">Signal</keyword>
<proteinExistence type="inferred from homology"/>
<comment type="similarity">
    <text evidence="2">Belongs to the glycosyl hydrolase 29 family.</text>
</comment>
<dbReference type="GO" id="GO:0016139">
    <property type="term" value="P:glycoside catabolic process"/>
    <property type="evidence" value="ECO:0007669"/>
    <property type="project" value="TreeGrafter"/>
</dbReference>
<dbReference type="GO" id="GO:0006004">
    <property type="term" value="P:fucose metabolic process"/>
    <property type="evidence" value="ECO:0007669"/>
    <property type="project" value="InterPro"/>
</dbReference>
<keyword evidence="6" id="KW-0326">Glycosidase</keyword>
<name>A0A917SI34_9ACTN</name>
<dbReference type="PANTHER" id="PTHR10030">
    <property type="entry name" value="ALPHA-L-FUCOSIDASE"/>
    <property type="match status" value="1"/>
</dbReference>
<dbReference type="EMBL" id="BMMZ01000019">
    <property type="protein sequence ID" value="GGL82952.1"/>
    <property type="molecule type" value="Genomic_DNA"/>
</dbReference>
<evidence type="ECO:0000313" key="8">
    <source>
        <dbReference type="EMBL" id="GGL82952.1"/>
    </source>
</evidence>
<dbReference type="GO" id="GO:0004560">
    <property type="term" value="F:alpha-L-fucosidase activity"/>
    <property type="evidence" value="ECO:0007669"/>
    <property type="project" value="InterPro"/>
</dbReference>
<dbReference type="EC" id="3.2.1.51" evidence="3"/>
<evidence type="ECO:0000256" key="2">
    <source>
        <dbReference type="ARBA" id="ARBA00007951"/>
    </source>
</evidence>
<evidence type="ECO:0000259" key="7">
    <source>
        <dbReference type="Pfam" id="PF01120"/>
    </source>
</evidence>
<gene>
    <name evidence="8" type="ORF">GCM10011575_46560</name>
</gene>
<reference evidence="8" key="1">
    <citation type="journal article" date="2014" name="Int. J. Syst. Evol. Microbiol.">
        <title>Complete genome sequence of Corynebacterium casei LMG S-19264T (=DSM 44701T), isolated from a smear-ripened cheese.</title>
        <authorList>
            <consortium name="US DOE Joint Genome Institute (JGI-PGF)"/>
            <person name="Walter F."/>
            <person name="Albersmeier A."/>
            <person name="Kalinowski J."/>
            <person name="Ruckert C."/>
        </authorList>
    </citation>
    <scope>NUCLEOTIDE SEQUENCE</scope>
    <source>
        <strain evidence="8">CGMCC 4.7306</strain>
    </source>
</reference>
<keyword evidence="9" id="KW-1185">Reference proteome</keyword>
<accession>A0A917SI34</accession>
<feature type="domain" description="Glycoside hydrolase family 29 N-terminal" evidence="7">
    <location>
        <begin position="21"/>
        <end position="305"/>
    </location>
</feature>
<dbReference type="InterPro" id="IPR057739">
    <property type="entry name" value="Glyco_hydro_29_N"/>
</dbReference>
<comment type="function">
    <text evidence="1">Alpha-L-fucosidase is responsible for hydrolyzing the alpha-1,6-linked fucose joined to the reducing-end N-acetylglucosamine of the carbohydrate moieties of glycoproteins.</text>
</comment>
<dbReference type="RefSeq" id="WP_188898375.1">
    <property type="nucleotide sequence ID" value="NZ_BMMZ01000019.1"/>
</dbReference>
<dbReference type="Proteomes" id="UP000613840">
    <property type="component" value="Unassembled WGS sequence"/>
</dbReference>
<dbReference type="AlphaFoldDB" id="A0A917SI34"/>